<keyword evidence="3" id="KW-0375">Hydrogen ion transport</keyword>
<dbReference type="SUPFAM" id="SSF47928">
    <property type="entry name" value="N-terminal domain of the delta subunit of the F1F0-ATP synthase"/>
    <property type="match status" value="1"/>
</dbReference>
<evidence type="ECO:0000256" key="6">
    <source>
        <dbReference type="ARBA" id="ARBA00023310"/>
    </source>
</evidence>
<protein>
    <submittedName>
        <fullName evidence="7">ATP synthase delta chain</fullName>
        <ecNumber evidence="7">3.6.3.14</ecNumber>
    </submittedName>
</protein>
<dbReference type="InterPro" id="IPR000711">
    <property type="entry name" value="ATPase_OSCP/dsu"/>
</dbReference>
<sequence length="176" mass="19415">MEELIAKRYVNALSDVASSEQKAEYSEVLNAIAKLLEDDKVAERLTSPLISSEEKTAFILDGIKGSDSNLENFIKILGENSRLDLIPTIAKSLNQELQKESNEYEGVVTSSNALSDADLEDLQNSLKTYTGSTIKLTQTQSAVEGIRVAVEDLGIEVNFSKQRVKEQLIDFITKSL</sequence>
<keyword evidence="4" id="KW-0406">Ion transport</keyword>
<dbReference type="AlphaFoldDB" id="A0A1W1C071"/>
<dbReference type="GO" id="GO:0016787">
    <property type="term" value="F:hydrolase activity"/>
    <property type="evidence" value="ECO:0007669"/>
    <property type="project" value="UniProtKB-KW"/>
</dbReference>
<evidence type="ECO:0000256" key="5">
    <source>
        <dbReference type="ARBA" id="ARBA00023136"/>
    </source>
</evidence>
<evidence type="ECO:0000313" key="7">
    <source>
        <dbReference type="EMBL" id="SFV59189.1"/>
    </source>
</evidence>
<dbReference type="GO" id="GO:0016020">
    <property type="term" value="C:membrane"/>
    <property type="evidence" value="ECO:0007669"/>
    <property type="project" value="UniProtKB-SubCell"/>
</dbReference>
<dbReference type="PANTHER" id="PTHR11910">
    <property type="entry name" value="ATP SYNTHASE DELTA CHAIN"/>
    <property type="match status" value="1"/>
</dbReference>
<dbReference type="EC" id="3.6.3.14" evidence="7"/>
<organism evidence="7">
    <name type="scientific">hydrothermal vent metagenome</name>
    <dbReference type="NCBI Taxonomy" id="652676"/>
    <lineage>
        <taxon>unclassified sequences</taxon>
        <taxon>metagenomes</taxon>
        <taxon>ecological metagenomes</taxon>
    </lineage>
</organism>
<accession>A0A1W1C071</accession>
<evidence type="ECO:0000256" key="4">
    <source>
        <dbReference type="ARBA" id="ARBA00023065"/>
    </source>
</evidence>
<dbReference type="InterPro" id="IPR026015">
    <property type="entry name" value="ATP_synth_OSCP/delta_N_sf"/>
</dbReference>
<evidence type="ECO:0000256" key="3">
    <source>
        <dbReference type="ARBA" id="ARBA00022781"/>
    </source>
</evidence>
<proteinExistence type="inferred from homology"/>
<dbReference type="Pfam" id="PF00213">
    <property type="entry name" value="OSCP"/>
    <property type="match status" value="1"/>
</dbReference>
<evidence type="ECO:0000256" key="1">
    <source>
        <dbReference type="ARBA" id="ARBA00004370"/>
    </source>
</evidence>
<dbReference type="EMBL" id="FPHE01000089">
    <property type="protein sequence ID" value="SFV59189.1"/>
    <property type="molecule type" value="Genomic_DNA"/>
</dbReference>
<name>A0A1W1C071_9ZZZZ</name>
<keyword evidence="6" id="KW-0066">ATP synthesis</keyword>
<reference evidence="7" key="1">
    <citation type="submission" date="2016-10" db="EMBL/GenBank/DDBJ databases">
        <authorList>
            <person name="de Groot N.N."/>
        </authorList>
    </citation>
    <scope>NUCLEOTIDE SEQUENCE</scope>
</reference>
<dbReference type="GO" id="GO:0046933">
    <property type="term" value="F:proton-transporting ATP synthase activity, rotational mechanism"/>
    <property type="evidence" value="ECO:0007669"/>
    <property type="project" value="InterPro"/>
</dbReference>
<gene>
    <name evidence="7" type="ORF">MNB_SV-12-1861</name>
</gene>
<evidence type="ECO:0000256" key="2">
    <source>
        <dbReference type="ARBA" id="ARBA00022448"/>
    </source>
</evidence>
<keyword evidence="7" id="KW-0378">Hydrolase</keyword>
<keyword evidence="2" id="KW-0813">Transport</keyword>
<dbReference type="PRINTS" id="PR00125">
    <property type="entry name" value="ATPASEDELTA"/>
</dbReference>
<dbReference type="Gene3D" id="1.10.520.20">
    <property type="entry name" value="N-terminal domain of the delta subunit of the F1F0-ATP synthase"/>
    <property type="match status" value="1"/>
</dbReference>
<dbReference type="NCBIfam" id="TIGR01145">
    <property type="entry name" value="ATP_synt_delta"/>
    <property type="match status" value="1"/>
</dbReference>
<keyword evidence="5" id="KW-0472">Membrane</keyword>
<dbReference type="HAMAP" id="MF_01416">
    <property type="entry name" value="ATP_synth_delta_bact"/>
    <property type="match status" value="1"/>
</dbReference>
<dbReference type="NCBIfam" id="NF006291">
    <property type="entry name" value="PRK08474.1"/>
    <property type="match status" value="1"/>
</dbReference>
<comment type="subcellular location">
    <subcellularLocation>
        <location evidence="1">Membrane</location>
    </subcellularLocation>
</comment>